<dbReference type="SUPFAM" id="SSF52833">
    <property type="entry name" value="Thioredoxin-like"/>
    <property type="match status" value="1"/>
</dbReference>
<dbReference type="PANTHER" id="PTHR42852">
    <property type="entry name" value="THIOL:DISULFIDE INTERCHANGE PROTEIN DSBE"/>
    <property type="match status" value="1"/>
</dbReference>
<keyword evidence="7" id="KW-1185">Reference proteome</keyword>
<dbReference type="GO" id="GO:0016491">
    <property type="term" value="F:oxidoreductase activity"/>
    <property type="evidence" value="ECO:0007669"/>
    <property type="project" value="InterPro"/>
</dbReference>
<evidence type="ECO:0000313" key="6">
    <source>
        <dbReference type="EMBL" id="SKA37861.1"/>
    </source>
</evidence>
<dbReference type="AlphaFoldDB" id="A0A1T4TC07"/>
<dbReference type="GO" id="GO:0017004">
    <property type="term" value="P:cytochrome complex assembly"/>
    <property type="evidence" value="ECO:0007669"/>
    <property type="project" value="UniProtKB-KW"/>
</dbReference>
<name>A0A1T4TC07_9BACT</name>
<evidence type="ECO:0000256" key="4">
    <source>
        <dbReference type="ARBA" id="ARBA00023284"/>
    </source>
</evidence>
<dbReference type="InterPro" id="IPR013766">
    <property type="entry name" value="Thioredoxin_domain"/>
</dbReference>
<accession>A0A1T4TC07</accession>
<dbReference type="EMBL" id="FUWZ01000004">
    <property type="protein sequence ID" value="SKA37861.1"/>
    <property type="molecule type" value="Genomic_DNA"/>
</dbReference>
<dbReference type="GO" id="GO:0030313">
    <property type="term" value="C:cell envelope"/>
    <property type="evidence" value="ECO:0007669"/>
    <property type="project" value="UniProtKB-SubCell"/>
</dbReference>
<dbReference type="Pfam" id="PF14289">
    <property type="entry name" value="DUF4369"/>
    <property type="match status" value="1"/>
</dbReference>
<dbReference type="Proteomes" id="UP000190367">
    <property type="component" value="Unassembled WGS sequence"/>
</dbReference>
<dbReference type="InterPro" id="IPR025380">
    <property type="entry name" value="DUF4369"/>
</dbReference>
<dbReference type="CDD" id="cd02966">
    <property type="entry name" value="TlpA_like_family"/>
    <property type="match status" value="1"/>
</dbReference>
<evidence type="ECO:0000259" key="5">
    <source>
        <dbReference type="PROSITE" id="PS51352"/>
    </source>
</evidence>
<dbReference type="InterPro" id="IPR017937">
    <property type="entry name" value="Thioredoxin_CS"/>
</dbReference>
<dbReference type="InterPro" id="IPR013740">
    <property type="entry name" value="Redoxin"/>
</dbReference>
<dbReference type="Pfam" id="PF08534">
    <property type="entry name" value="Redoxin"/>
    <property type="match status" value="1"/>
</dbReference>
<dbReference type="Gene3D" id="3.40.30.10">
    <property type="entry name" value="Glutaredoxin"/>
    <property type="match status" value="1"/>
</dbReference>
<evidence type="ECO:0000256" key="2">
    <source>
        <dbReference type="ARBA" id="ARBA00022748"/>
    </source>
</evidence>
<keyword evidence="4" id="KW-0676">Redox-active center</keyword>
<dbReference type="InterPro" id="IPR050553">
    <property type="entry name" value="Thioredoxin_ResA/DsbE_sf"/>
</dbReference>
<sequence>MKYGPLLILWLLPLLSFAGDGFVIHGKITGVANGSVTILDRSGGSIADFPRVRIENGEFTYSGKLDHPQLLQLKISTRKIEVFLENADYTINCSFDSLSGKHLKGGRYNEQWHQYLASGLLPMQYFAEHAQQEIAAWIASRYAVKYDEAKAAYAQLTPEGKNSLEGKALAERIATYRMIEVRSPLPEFRTEDPAGNTVALKDLKGKVVVLDFWASWCAPCRAYVPTLREHYNRYKDKGVTFVSVSVDDDKVKWKKAMEELQMEWIQVLADGGFKEETGVRKMFNITGIPHLVIVDKDGRIATSMDYYQRSHFDEVIQKLLQ</sequence>
<dbReference type="OrthoDB" id="1098640at2"/>
<dbReference type="STRING" id="634771.SAMN04488128_104352"/>
<keyword evidence="6" id="KW-0413">Isomerase</keyword>
<dbReference type="RefSeq" id="WP_078671703.1">
    <property type="nucleotide sequence ID" value="NZ_FUWZ01000004.1"/>
</dbReference>
<proteinExistence type="predicted"/>
<evidence type="ECO:0000256" key="3">
    <source>
        <dbReference type="ARBA" id="ARBA00023157"/>
    </source>
</evidence>
<protein>
    <submittedName>
        <fullName evidence="6">Thiol-disulfide isomerase or thioredoxin</fullName>
    </submittedName>
</protein>
<dbReference type="PROSITE" id="PS00194">
    <property type="entry name" value="THIOREDOXIN_1"/>
    <property type="match status" value="1"/>
</dbReference>
<evidence type="ECO:0000256" key="1">
    <source>
        <dbReference type="ARBA" id="ARBA00004196"/>
    </source>
</evidence>
<keyword evidence="2" id="KW-0201">Cytochrome c-type biogenesis</keyword>
<gene>
    <name evidence="6" type="ORF">SAMN04488128_104352</name>
</gene>
<dbReference type="PANTHER" id="PTHR42852:SF6">
    <property type="entry name" value="THIOL:DISULFIDE INTERCHANGE PROTEIN DSBE"/>
    <property type="match status" value="1"/>
</dbReference>
<dbReference type="PROSITE" id="PS51352">
    <property type="entry name" value="THIOREDOXIN_2"/>
    <property type="match status" value="1"/>
</dbReference>
<organism evidence="6 7">
    <name type="scientific">Chitinophaga eiseniae</name>
    <dbReference type="NCBI Taxonomy" id="634771"/>
    <lineage>
        <taxon>Bacteria</taxon>
        <taxon>Pseudomonadati</taxon>
        <taxon>Bacteroidota</taxon>
        <taxon>Chitinophagia</taxon>
        <taxon>Chitinophagales</taxon>
        <taxon>Chitinophagaceae</taxon>
        <taxon>Chitinophaga</taxon>
    </lineage>
</organism>
<evidence type="ECO:0000313" key="7">
    <source>
        <dbReference type="Proteomes" id="UP000190367"/>
    </source>
</evidence>
<dbReference type="GO" id="GO:0016853">
    <property type="term" value="F:isomerase activity"/>
    <property type="evidence" value="ECO:0007669"/>
    <property type="project" value="UniProtKB-KW"/>
</dbReference>
<dbReference type="InterPro" id="IPR036249">
    <property type="entry name" value="Thioredoxin-like_sf"/>
</dbReference>
<comment type="subcellular location">
    <subcellularLocation>
        <location evidence="1">Cell envelope</location>
    </subcellularLocation>
</comment>
<feature type="domain" description="Thioredoxin" evidence="5">
    <location>
        <begin position="179"/>
        <end position="321"/>
    </location>
</feature>
<keyword evidence="3" id="KW-1015">Disulfide bond</keyword>
<reference evidence="7" key="1">
    <citation type="submission" date="2017-02" db="EMBL/GenBank/DDBJ databases">
        <authorList>
            <person name="Varghese N."/>
            <person name="Submissions S."/>
        </authorList>
    </citation>
    <scope>NUCLEOTIDE SEQUENCE [LARGE SCALE GENOMIC DNA]</scope>
    <source>
        <strain evidence="7">DSM 22224</strain>
    </source>
</reference>